<keyword evidence="2" id="KW-1185">Reference proteome</keyword>
<proteinExistence type="predicted"/>
<evidence type="ECO:0000313" key="2">
    <source>
        <dbReference type="Proteomes" id="UP000475582"/>
    </source>
</evidence>
<evidence type="ECO:0008006" key="3">
    <source>
        <dbReference type="Google" id="ProtNLM"/>
    </source>
</evidence>
<evidence type="ECO:0000313" key="1">
    <source>
        <dbReference type="EMBL" id="MTV41139.1"/>
    </source>
</evidence>
<protein>
    <recommendedName>
        <fullName evidence="3">HEPN domain-containing protein</fullName>
    </recommendedName>
</protein>
<reference evidence="1 2" key="1">
    <citation type="submission" date="2019-11" db="EMBL/GenBank/DDBJ databases">
        <title>Type strains purchased from KCTC, JCM and DSMZ.</title>
        <authorList>
            <person name="Lu H."/>
        </authorList>
    </citation>
    <scope>NUCLEOTIDE SEQUENCE [LARGE SCALE GENOMIC DNA]</scope>
    <source>
        <strain evidence="1 2">KCTC 22382</strain>
    </source>
</reference>
<sequence>MLTILDLDKISVARLRDAEALYTADRYDGAYYMAGYSLELASLAKNKRAICSLQFRH</sequence>
<dbReference type="Proteomes" id="UP000475582">
    <property type="component" value="Unassembled WGS sequence"/>
</dbReference>
<comment type="caution">
    <text evidence="1">The sequence shown here is derived from an EMBL/GenBank/DDBJ whole genome shotgun (WGS) entry which is preliminary data.</text>
</comment>
<organism evidence="1 2">
    <name type="scientific">Duganella radicis</name>
    <dbReference type="NCBI Taxonomy" id="551988"/>
    <lineage>
        <taxon>Bacteria</taxon>
        <taxon>Pseudomonadati</taxon>
        <taxon>Pseudomonadota</taxon>
        <taxon>Betaproteobacteria</taxon>
        <taxon>Burkholderiales</taxon>
        <taxon>Oxalobacteraceae</taxon>
        <taxon>Telluria group</taxon>
        <taxon>Duganella</taxon>
    </lineage>
</organism>
<dbReference type="AlphaFoldDB" id="A0A6L6PQR6"/>
<accession>A0A6L6PQR6</accession>
<gene>
    <name evidence="1" type="ORF">GM676_26610</name>
</gene>
<dbReference type="EMBL" id="WNKY01000048">
    <property type="protein sequence ID" value="MTV41139.1"/>
    <property type="molecule type" value="Genomic_DNA"/>
</dbReference>
<dbReference type="RefSeq" id="WP_155467223.1">
    <property type="nucleotide sequence ID" value="NZ_WNKY01000048.1"/>
</dbReference>
<dbReference type="OrthoDB" id="5183931at2"/>
<name>A0A6L6PQR6_9BURK</name>